<dbReference type="InterPro" id="IPR004158">
    <property type="entry name" value="DUF247_pln"/>
</dbReference>
<organism evidence="2 3">
    <name type="scientific">Cocos nucifera</name>
    <name type="common">Coconut palm</name>
    <dbReference type="NCBI Taxonomy" id="13894"/>
    <lineage>
        <taxon>Eukaryota</taxon>
        <taxon>Viridiplantae</taxon>
        <taxon>Streptophyta</taxon>
        <taxon>Embryophyta</taxon>
        <taxon>Tracheophyta</taxon>
        <taxon>Spermatophyta</taxon>
        <taxon>Magnoliopsida</taxon>
        <taxon>Liliopsida</taxon>
        <taxon>Arecaceae</taxon>
        <taxon>Arecoideae</taxon>
        <taxon>Cocoseae</taxon>
        <taxon>Attaleinae</taxon>
        <taxon>Cocos</taxon>
    </lineage>
</organism>
<dbReference type="OrthoDB" id="771233at2759"/>
<dbReference type="EMBL" id="CM017884">
    <property type="protein sequence ID" value="KAG1367032.1"/>
    <property type="molecule type" value="Genomic_DNA"/>
</dbReference>
<keyword evidence="1" id="KW-1133">Transmembrane helix</keyword>
<keyword evidence="1" id="KW-0472">Membrane</keyword>
<accession>A0A8K0ITI3</accession>
<dbReference type="PANTHER" id="PTHR31170">
    <property type="entry name" value="BNAC04G53230D PROTEIN"/>
    <property type="match status" value="1"/>
</dbReference>
<reference evidence="2" key="2">
    <citation type="submission" date="2019-07" db="EMBL/GenBank/DDBJ databases">
        <authorList>
            <person name="Yang Y."/>
            <person name="Bocs S."/>
            <person name="Baudouin L."/>
        </authorList>
    </citation>
    <scope>NUCLEOTIDE SEQUENCE</scope>
    <source>
        <tissue evidence="2">Spear leaf of Hainan Tall coconut</tissue>
    </source>
</reference>
<gene>
    <name evidence="2" type="ORF">COCNU_13G008220</name>
</gene>
<keyword evidence="1" id="KW-0812">Transmembrane</keyword>
<reference evidence="2" key="1">
    <citation type="journal article" date="2017" name="Gigascience">
        <title>The genome draft of coconut (Cocos nucifera).</title>
        <authorList>
            <person name="Xiao Y."/>
            <person name="Xu P."/>
            <person name="Fan H."/>
            <person name="Baudouin L."/>
            <person name="Xia W."/>
            <person name="Bocs S."/>
            <person name="Xu J."/>
            <person name="Li Q."/>
            <person name="Guo A."/>
            <person name="Zhou L."/>
            <person name="Li J."/>
            <person name="Wu Y."/>
            <person name="Ma Z."/>
            <person name="Armero A."/>
            <person name="Issali A.E."/>
            <person name="Liu N."/>
            <person name="Peng M."/>
            <person name="Yang Y."/>
        </authorList>
    </citation>
    <scope>NUCLEOTIDE SEQUENCE</scope>
    <source>
        <tissue evidence="2">Spear leaf of Hainan Tall coconut</tissue>
    </source>
</reference>
<name>A0A8K0ITI3_COCNU</name>
<evidence type="ECO:0000256" key="1">
    <source>
        <dbReference type="SAM" id="Phobius"/>
    </source>
</evidence>
<dbReference type="AlphaFoldDB" id="A0A8K0ITI3"/>
<feature type="transmembrane region" description="Helical" evidence="1">
    <location>
        <begin position="448"/>
        <end position="475"/>
    </location>
</feature>
<dbReference type="Pfam" id="PF03140">
    <property type="entry name" value="DUF247"/>
    <property type="match status" value="1"/>
</dbReference>
<sequence length="477" mass="54756">MSSWVLYVEARKHSDARHEGPSSPKTASWNEKKEIIDEESEETEKLRTFILIQCMKITMLASAASFPQLFLEHKTASIFKVPQGLREQSPEHCQPKVVSIGPYHRDDSKLLIQNQHKWSCVCFLYLVYRLDLDSWIDDMRRWEAEARRYYSEAVSMDSQQFLEMLLVDCCFIFVVLDIIDKKLSTALPSDQIMLELLLLGNQIPFFVLEKLNKYTSTPEDITQLALHSFGNIRTLGGRQLQIRPGMEKVHLLHLFRLSLYPADIESSAIDVVHPPLHHAEVESKAPAVLNSTAPRHVPSATELQDRYAVKFKKGTADNFLDIQFRNGVMEIPFLQISNYSGTLLCNLIAFEQCYRPIEPRVATYAAFMDCLINKESDADLLESNGILLNRLPISRNAAVFFSEMSPRAGFPNSSKYLDHVFEGIHSYQNNRWNRWKADLKLNYFSNPWVSLSVVAGAVLLIVGLIQTWYSVLAYYHR</sequence>
<evidence type="ECO:0000313" key="2">
    <source>
        <dbReference type="EMBL" id="KAG1367032.1"/>
    </source>
</evidence>
<evidence type="ECO:0000313" key="3">
    <source>
        <dbReference type="Proteomes" id="UP000797356"/>
    </source>
</evidence>
<dbReference type="PANTHER" id="PTHR31170:SF25">
    <property type="entry name" value="BNAA09G04570D PROTEIN"/>
    <property type="match status" value="1"/>
</dbReference>
<comment type="caution">
    <text evidence="2">The sequence shown here is derived from an EMBL/GenBank/DDBJ whole genome shotgun (WGS) entry which is preliminary data.</text>
</comment>
<keyword evidence="3" id="KW-1185">Reference proteome</keyword>
<protein>
    <submittedName>
        <fullName evidence="2">UPF0481 protein</fullName>
    </submittedName>
</protein>
<dbReference type="Proteomes" id="UP000797356">
    <property type="component" value="Chromosome 13"/>
</dbReference>
<proteinExistence type="predicted"/>